<evidence type="ECO:0000313" key="1">
    <source>
        <dbReference type="EMBL" id="MBC8530223.1"/>
    </source>
</evidence>
<dbReference type="Proteomes" id="UP000654279">
    <property type="component" value="Unassembled WGS sequence"/>
</dbReference>
<protein>
    <submittedName>
        <fullName evidence="1">Biotin/lipoyl-binding protein</fullName>
    </submittedName>
</protein>
<dbReference type="RefSeq" id="WP_147519010.1">
    <property type="nucleotide sequence ID" value="NZ_JACRSO010000007.1"/>
</dbReference>
<name>A0A926HNJ5_9FIRM</name>
<dbReference type="PANTHER" id="PTHR30469">
    <property type="entry name" value="MULTIDRUG RESISTANCE PROTEIN MDTA"/>
    <property type="match status" value="1"/>
</dbReference>
<dbReference type="EMBL" id="JACRSO010000007">
    <property type="protein sequence ID" value="MBC8530223.1"/>
    <property type="molecule type" value="Genomic_DNA"/>
</dbReference>
<dbReference type="Gene3D" id="2.40.420.20">
    <property type="match status" value="1"/>
</dbReference>
<sequence length="328" mass="35540">MGVTLKKTGVLAVLVSLCLTVNGCLLLPKEEEALAPPLIEPEEVEVQTEEVTLGTIENKLSVSASFMSSKFSVLSFPISGYVSKVNVSLGDEVKKGDVLAEMDVESLKSSLRKAQIELKYAQKELNEAPDSTNAQKSVALAKETVSDLQRQIKQGQLTSGMNGKVTAVDENLSAGMAVQPFKEMVRIQEDGTLQLRFEGSDATSFRPGMAVEVTVNDQSYTGTVVTSPSNATEKEDGKPANIVIFDVEGLDYATVSEGQTASVVAVLERKEDVIVLPKNYVNTYIGRQYVYVMEDGVKVERDVKVGMETTGEYEILEGLNVGDLIVKR</sequence>
<dbReference type="GO" id="GO:0015562">
    <property type="term" value="F:efflux transmembrane transporter activity"/>
    <property type="evidence" value="ECO:0007669"/>
    <property type="project" value="TreeGrafter"/>
</dbReference>
<accession>A0A926HNJ5</accession>
<dbReference type="GO" id="GO:1990281">
    <property type="term" value="C:efflux pump complex"/>
    <property type="evidence" value="ECO:0007669"/>
    <property type="project" value="TreeGrafter"/>
</dbReference>
<dbReference type="SUPFAM" id="SSF111369">
    <property type="entry name" value="HlyD-like secretion proteins"/>
    <property type="match status" value="1"/>
</dbReference>
<gene>
    <name evidence="1" type="ORF">H8699_12340</name>
</gene>
<proteinExistence type="predicted"/>
<evidence type="ECO:0000313" key="2">
    <source>
        <dbReference type="Proteomes" id="UP000654279"/>
    </source>
</evidence>
<comment type="caution">
    <text evidence="1">The sequence shown here is derived from an EMBL/GenBank/DDBJ whole genome shotgun (WGS) entry which is preliminary data.</text>
</comment>
<dbReference type="Gene3D" id="2.40.50.100">
    <property type="match status" value="1"/>
</dbReference>
<keyword evidence="2" id="KW-1185">Reference proteome</keyword>
<organism evidence="1 2">
    <name type="scientific">Luoshenia tenuis</name>
    <dbReference type="NCBI Taxonomy" id="2763654"/>
    <lineage>
        <taxon>Bacteria</taxon>
        <taxon>Bacillati</taxon>
        <taxon>Bacillota</taxon>
        <taxon>Clostridia</taxon>
        <taxon>Christensenellales</taxon>
        <taxon>Christensenellaceae</taxon>
        <taxon>Luoshenia</taxon>
    </lineage>
</organism>
<dbReference type="AlphaFoldDB" id="A0A926HNJ5"/>
<reference evidence="1" key="1">
    <citation type="submission" date="2020-08" db="EMBL/GenBank/DDBJ databases">
        <title>Genome public.</title>
        <authorList>
            <person name="Liu C."/>
            <person name="Sun Q."/>
        </authorList>
    </citation>
    <scope>NUCLEOTIDE SEQUENCE</scope>
    <source>
        <strain evidence="1">NSJ-44</strain>
    </source>
</reference>